<dbReference type="GO" id="GO:0008113">
    <property type="term" value="F:peptide-methionine (S)-S-oxide reductase activity"/>
    <property type="evidence" value="ECO:0007669"/>
    <property type="project" value="UniProtKB-EC"/>
</dbReference>
<dbReference type="Gene3D" id="3.30.1060.10">
    <property type="entry name" value="Peptide methionine sulphoxide reductase MsrA"/>
    <property type="match status" value="1"/>
</dbReference>
<evidence type="ECO:0000256" key="5">
    <source>
        <dbReference type="ARBA" id="ARBA00048782"/>
    </source>
</evidence>
<keyword evidence="3 7" id="KW-0560">Oxidoreductase</keyword>
<evidence type="ECO:0000256" key="2">
    <source>
        <dbReference type="ARBA" id="ARBA00012502"/>
    </source>
</evidence>
<dbReference type="SUPFAM" id="SSF55068">
    <property type="entry name" value="Peptide methionine sulfoxide reductase"/>
    <property type="match status" value="1"/>
</dbReference>
<sequence>MLEVDFDSTIISYEEILDGFWKNHNALRNHFYKGRQYISLLLYHDQTQKDIAENKKKEWEHILGGEIQTEITSYTTFYMAEDYHQKYYLKRFKKAVQTLNTIFSHHDDFVDSTLVARLNGFTRGYGTLHEIKEEIGHWILTPENKEELTILLSQIRW</sequence>
<evidence type="ECO:0000313" key="7">
    <source>
        <dbReference type="EMBL" id="MBB5175095.1"/>
    </source>
</evidence>
<dbReference type="Proteomes" id="UP000551878">
    <property type="component" value="Unassembled WGS sequence"/>
</dbReference>
<evidence type="ECO:0000259" key="6">
    <source>
        <dbReference type="Pfam" id="PF01625"/>
    </source>
</evidence>
<dbReference type="PANTHER" id="PTHR43774">
    <property type="entry name" value="PEPTIDE METHIONINE SULFOXIDE REDUCTASE"/>
    <property type="match status" value="1"/>
</dbReference>
<feature type="domain" description="Peptide methionine sulphoxide reductase MsrA" evidence="6">
    <location>
        <begin position="2"/>
        <end position="93"/>
    </location>
</feature>
<dbReference type="PANTHER" id="PTHR43774:SF1">
    <property type="entry name" value="PEPTIDE METHIONINE SULFOXIDE REDUCTASE MSRA 2"/>
    <property type="match status" value="1"/>
</dbReference>
<evidence type="ECO:0000256" key="3">
    <source>
        <dbReference type="ARBA" id="ARBA00023002"/>
    </source>
</evidence>
<comment type="catalytic activity">
    <reaction evidence="4">
        <text>L-methionyl-[protein] + [thioredoxin]-disulfide + H2O = L-methionyl-(S)-S-oxide-[protein] + [thioredoxin]-dithiol</text>
        <dbReference type="Rhea" id="RHEA:14217"/>
        <dbReference type="Rhea" id="RHEA-COMP:10698"/>
        <dbReference type="Rhea" id="RHEA-COMP:10700"/>
        <dbReference type="Rhea" id="RHEA-COMP:12313"/>
        <dbReference type="Rhea" id="RHEA-COMP:12315"/>
        <dbReference type="ChEBI" id="CHEBI:15377"/>
        <dbReference type="ChEBI" id="CHEBI:16044"/>
        <dbReference type="ChEBI" id="CHEBI:29950"/>
        <dbReference type="ChEBI" id="CHEBI:44120"/>
        <dbReference type="ChEBI" id="CHEBI:50058"/>
        <dbReference type="EC" id="1.8.4.11"/>
    </reaction>
</comment>
<reference evidence="7 8" key="1">
    <citation type="submission" date="2020-08" db="EMBL/GenBank/DDBJ databases">
        <title>Genomic Encyclopedia of Type Strains, Phase IV (KMG-IV): sequencing the most valuable type-strain genomes for metagenomic binning, comparative biology and taxonomic classification.</title>
        <authorList>
            <person name="Goeker M."/>
        </authorList>
    </citation>
    <scope>NUCLEOTIDE SEQUENCE [LARGE SCALE GENOMIC DNA]</scope>
    <source>
        <strain evidence="7 8">DSM 24696</strain>
    </source>
</reference>
<keyword evidence="8" id="KW-1185">Reference proteome</keyword>
<dbReference type="Pfam" id="PF01625">
    <property type="entry name" value="PMSR"/>
    <property type="match status" value="1"/>
</dbReference>
<accession>A0A840QUN4</accession>
<evidence type="ECO:0000256" key="1">
    <source>
        <dbReference type="ARBA" id="ARBA00005591"/>
    </source>
</evidence>
<gene>
    <name evidence="7" type="ORF">HNQ41_003325</name>
</gene>
<evidence type="ECO:0000313" key="8">
    <source>
        <dbReference type="Proteomes" id="UP000551878"/>
    </source>
</evidence>
<comment type="caution">
    <text evidence="7">The sequence shown here is derived from an EMBL/GenBank/DDBJ whole genome shotgun (WGS) entry which is preliminary data.</text>
</comment>
<dbReference type="AlphaFoldDB" id="A0A840QUN4"/>
<protein>
    <recommendedName>
        <fullName evidence="2">peptide-methionine (S)-S-oxide reductase</fullName>
        <ecNumber evidence="2">1.8.4.11</ecNumber>
    </recommendedName>
</protein>
<proteinExistence type="inferred from homology"/>
<organism evidence="7 8">
    <name type="scientific">Texcoconibacillus texcoconensis</name>
    <dbReference type="NCBI Taxonomy" id="1095777"/>
    <lineage>
        <taxon>Bacteria</taxon>
        <taxon>Bacillati</taxon>
        <taxon>Bacillota</taxon>
        <taxon>Bacilli</taxon>
        <taxon>Bacillales</taxon>
        <taxon>Bacillaceae</taxon>
        <taxon>Texcoconibacillus</taxon>
    </lineage>
</organism>
<dbReference type="InterPro" id="IPR036509">
    <property type="entry name" value="Met_Sox_Rdtase_MsrA_sf"/>
</dbReference>
<evidence type="ECO:0000256" key="4">
    <source>
        <dbReference type="ARBA" id="ARBA00047806"/>
    </source>
</evidence>
<name>A0A840QUN4_9BACI</name>
<dbReference type="InterPro" id="IPR002569">
    <property type="entry name" value="Met_Sox_Rdtase_MsrA_dom"/>
</dbReference>
<dbReference type="EMBL" id="JACHHB010000024">
    <property type="protein sequence ID" value="MBB5175095.1"/>
    <property type="molecule type" value="Genomic_DNA"/>
</dbReference>
<comment type="similarity">
    <text evidence="1">Belongs to the MsrA Met sulfoxide reductase family.</text>
</comment>
<dbReference type="EC" id="1.8.4.11" evidence="2"/>
<comment type="catalytic activity">
    <reaction evidence="5">
        <text>[thioredoxin]-disulfide + L-methionine + H2O = L-methionine (S)-S-oxide + [thioredoxin]-dithiol</text>
        <dbReference type="Rhea" id="RHEA:19993"/>
        <dbReference type="Rhea" id="RHEA-COMP:10698"/>
        <dbReference type="Rhea" id="RHEA-COMP:10700"/>
        <dbReference type="ChEBI" id="CHEBI:15377"/>
        <dbReference type="ChEBI" id="CHEBI:29950"/>
        <dbReference type="ChEBI" id="CHEBI:50058"/>
        <dbReference type="ChEBI" id="CHEBI:57844"/>
        <dbReference type="ChEBI" id="CHEBI:58772"/>
        <dbReference type="EC" id="1.8.4.11"/>
    </reaction>
</comment>